<evidence type="ECO:0000256" key="3">
    <source>
        <dbReference type="PROSITE-ProRule" id="PRU10038"/>
    </source>
</evidence>
<name>A0AA97I768_9MICO</name>
<dbReference type="SUPFAM" id="SSF53474">
    <property type="entry name" value="alpha/beta-Hydrolases"/>
    <property type="match status" value="1"/>
</dbReference>
<dbReference type="InterPro" id="IPR033140">
    <property type="entry name" value="Lipase_GDXG_put_SER_AS"/>
</dbReference>
<dbReference type="Pfam" id="PF07859">
    <property type="entry name" value="Abhydrolase_3"/>
    <property type="match status" value="1"/>
</dbReference>
<dbReference type="InterPro" id="IPR050300">
    <property type="entry name" value="GDXG_lipolytic_enzyme"/>
</dbReference>
<gene>
    <name evidence="5" type="ORF">N8K70_04440</name>
</gene>
<dbReference type="KEGG" id="mbet:N8K70_04440"/>
<feature type="domain" description="Alpha/beta hydrolase fold-3" evidence="4">
    <location>
        <begin position="67"/>
        <end position="268"/>
    </location>
</feature>
<dbReference type="GO" id="GO:0004806">
    <property type="term" value="F:triacylglycerol lipase activity"/>
    <property type="evidence" value="ECO:0007669"/>
    <property type="project" value="TreeGrafter"/>
</dbReference>
<keyword evidence="2 5" id="KW-0378">Hydrolase</keyword>
<accession>A0AA97I768</accession>
<comment type="similarity">
    <text evidence="1">Belongs to the 'GDXG' lipolytic enzyme family.</text>
</comment>
<evidence type="ECO:0000256" key="2">
    <source>
        <dbReference type="ARBA" id="ARBA00022801"/>
    </source>
</evidence>
<dbReference type="AlphaFoldDB" id="A0AA97I768"/>
<dbReference type="PROSITE" id="PS01174">
    <property type="entry name" value="LIPASE_GDXG_SER"/>
    <property type="match status" value="1"/>
</dbReference>
<keyword evidence="6" id="KW-1185">Reference proteome</keyword>
<evidence type="ECO:0000256" key="1">
    <source>
        <dbReference type="ARBA" id="ARBA00010515"/>
    </source>
</evidence>
<dbReference type="EMBL" id="CP118157">
    <property type="protein sequence ID" value="WOF23937.1"/>
    <property type="molecule type" value="Genomic_DNA"/>
</dbReference>
<proteinExistence type="inferred from homology"/>
<dbReference type="PANTHER" id="PTHR48081">
    <property type="entry name" value="AB HYDROLASE SUPERFAMILY PROTEIN C4A8.06C"/>
    <property type="match status" value="1"/>
</dbReference>
<feature type="active site" evidence="3">
    <location>
        <position position="141"/>
    </location>
</feature>
<evidence type="ECO:0000313" key="6">
    <source>
        <dbReference type="Proteomes" id="UP001305498"/>
    </source>
</evidence>
<organism evidence="5 6">
    <name type="scientific">Microbacterium betulae</name>
    <dbReference type="NCBI Taxonomy" id="2981139"/>
    <lineage>
        <taxon>Bacteria</taxon>
        <taxon>Bacillati</taxon>
        <taxon>Actinomycetota</taxon>
        <taxon>Actinomycetes</taxon>
        <taxon>Micrococcales</taxon>
        <taxon>Microbacteriaceae</taxon>
        <taxon>Microbacterium</taxon>
    </lineage>
</organism>
<evidence type="ECO:0000259" key="4">
    <source>
        <dbReference type="Pfam" id="PF07859"/>
    </source>
</evidence>
<dbReference type="Proteomes" id="UP001305498">
    <property type="component" value="Chromosome"/>
</dbReference>
<dbReference type="RefSeq" id="WP_317140409.1">
    <property type="nucleotide sequence ID" value="NZ_CP118157.1"/>
</dbReference>
<dbReference type="InterPro" id="IPR029058">
    <property type="entry name" value="AB_hydrolase_fold"/>
</dbReference>
<dbReference type="Gene3D" id="3.40.50.1820">
    <property type="entry name" value="alpha/beta hydrolase"/>
    <property type="match status" value="1"/>
</dbReference>
<dbReference type="InterPro" id="IPR013094">
    <property type="entry name" value="AB_hydrolase_3"/>
</dbReference>
<sequence>MSAQELAQLRGVLAQGGVDFTAEPTVERVNFDGLLASFPQDESLVTTRRSVGGVSGLWADGEGPGVLLYLHGGGYTLGSAGGYGQLAASLARAAGVALFSADYRLAPEHPHPAALEDALAAYRGVLDSGVRASDVVVAGDSAGGGLTIALLVAIRDAGLDAPAAAVVLSPWVDLSLSGPTVASKAAADPSLDEKGLSNAARHYLAGADPETPTASPLFADLTGLPPLLIEVGEAEILLSDATRLAAAAGEAGVDVRLHVWPGMVHDWAVFAFMLGEGRELIAEVGGFVRTRVSQEVQAR</sequence>
<reference evidence="5 6" key="1">
    <citation type="submission" date="2023-02" db="EMBL/GenBank/DDBJ databases">
        <title>Microbacterium betulae sp. nov., isolated from birch wood.</title>
        <authorList>
            <person name="Pasciak M."/>
            <person name="Pawlik K.J."/>
            <person name="Martynowski D."/>
            <person name="Laczmanski L."/>
            <person name="Ciekot J."/>
            <person name="Szponar B."/>
            <person name="Wojcik-Fatla A."/>
            <person name="Mackiewicz B."/>
            <person name="Farian E."/>
            <person name="Cholewa G."/>
            <person name="Cholewa A."/>
            <person name="Dutkiewicz J."/>
        </authorList>
    </citation>
    <scope>NUCLEOTIDE SEQUENCE [LARGE SCALE GENOMIC DNA]</scope>
    <source>
        <strain evidence="5 6">AB</strain>
    </source>
</reference>
<dbReference type="PANTHER" id="PTHR48081:SF30">
    <property type="entry name" value="ACETYL-HYDROLASE LIPR-RELATED"/>
    <property type="match status" value="1"/>
</dbReference>
<evidence type="ECO:0000313" key="5">
    <source>
        <dbReference type="EMBL" id="WOF23937.1"/>
    </source>
</evidence>
<protein>
    <submittedName>
        <fullName evidence="5">Alpha/beta hydrolase</fullName>
    </submittedName>
</protein>